<comment type="caution">
    <text evidence="1">The sequence shown here is derived from an EMBL/GenBank/DDBJ whole genome shotgun (WGS) entry which is preliminary data.</text>
</comment>
<accession>A0A811LQ58</accession>
<dbReference type="Proteomes" id="UP000614601">
    <property type="component" value="Unassembled WGS sequence"/>
</dbReference>
<organism evidence="1 2">
    <name type="scientific">Bursaphelenchus okinawaensis</name>
    <dbReference type="NCBI Taxonomy" id="465554"/>
    <lineage>
        <taxon>Eukaryota</taxon>
        <taxon>Metazoa</taxon>
        <taxon>Ecdysozoa</taxon>
        <taxon>Nematoda</taxon>
        <taxon>Chromadorea</taxon>
        <taxon>Rhabditida</taxon>
        <taxon>Tylenchina</taxon>
        <taxon>Tylenchomorpha</taxon>
        <taxon>Aphelenchoidea</taxon>
        <taxon>Aphelenchoididae</taxon>
        <taxon>Bursaphelenchus</taxon>
    </lineage>
</organism>
<dbReference type="EMBL" id="CAJFCW020000006">
    <property type="protein sequence ID" value="CAG9126012.1"/>
    <property type="molecule type" value="Genomic_DNA"/>
</dbReference>
<gene>
    <name evidence="1" type="ORF">BOKJ2_LOCUS13266</name>
</gene>
<dbReference type="Proteomes" id="UP000783686">
    <property type="component" value="Unassembled WGS sequence"/>
</dbReference>
<dbReference type="AlphaFoldDB" id="A0A811LQ58"/>
<dbReference type="EMBL" id="CAJFDH010000006">
    <property type="protein sequence ID" value="CAD5229207.1"/>
    <property type="molecule type" value="Genomic_DNA"/>
</dbReference>
<name>A0A811LQ58_9BILA</name>
<proteinExistence type="predicted"/>
<evidence type="ECO:0000313" key="1">
    <source>
        <dbReference type="EMBL" id="CAD5229207.1"/>
    </source>
</evidence>
<protein>
    <submittedName>
        <fullName evidence="1">Uncharacterized protein</fullName>
    </submittedName>
</protein>
<evidence type="ECO:0000313" key="2">
    <source>
        <dbReference type="Proteomes" id="UP000614601"/>
    </source>
</evidence>
<keyword evidence="2" id="KW-1185">Reference proteome</keyword>
<sequence length="74" mass="9029">MELDYFDYGQLDSFDSSLHSVSPVSLYTPSYNYLDTYDYNNYYTYHYPHRTVPPFLDTTTHRDHFRWKISNKEV</sequence>
<reference evidence="1" key="1">
    <citation type="submission" date="2020-09" db="EMBL/GenBank/DDBJ databases">
        <authorList>
            <person name="Kikuchi T."/>
        </authorList>
    </citation>
    <scope>NUCLEOTIDE SEQUENCE</scope>
    <source>
        <strain evidence="1">SH1</strain>
    </source>
</reference>